<comment type="pathway">
    <text evidence="2">Protein modification; protein ubiquitination.</text>
</comment>
<dbReference type="Proteomes" id="UP000428333">
    <property type="component" value="Linkage Group LG02"/>
</dbReference>
<dbReference type="CDD" id="cd18186">
    <property type="entry name" value="BTB_POZ_ZBTB_KLHL-like"/>
    <property type="match status" value="1"/>
</dbReference>
<dbReference type="AlphaFoldDB" id="A0A6A4M160"/>
<proteinExistence type="predicted"/>
<dbReference type="SUPFAM" id="SSF54695">
    <property type="entry name" value="POZ domain"/>
    <property type="match status" value="1"/>
</dbReference>
<dbReference type="InterPro" id="IPR011333">
    <property type="entry name" value="SKP1/BTB/POZ_sf"/>
</dbReference>
<evidence type="ECO:0000256" key="3">
    <source>
        <dbReference type="SAM" id="MobiDB-lite"/>
    </source>
</evidence>
<organism evidence="5 6">
    <name type="scientific">Rhododendron williamsianum</name>
    <dbReference type="NCBI Taxonomy" id="262921"/>
    <lineage>
        <taxon>Eukaryota</taxon>
        <taxon>Viridiplantae</taxon>
        <taxon>Streptophyta</taxon>
        <taxon>Embryophyta</taxon>
        <taxon>Tracheophyta</taxon>
        <taxon>Spermatophyta</taxon>
        <taxon>Magnoliopsida</taxon>
        <taxon>eudicotyledons</taxon>
        <taxon>Gunneridae</taxon>
        <taxon>Pentapetalae</taxon>
        <taxon>asterids</taxon>
        <taxon>Ericales</taxon>
        <taxon>Ericaceae</taxon>
        <taxon>Ericoideae</taxon>
        <taxon>Rhodoreae</taxon>
        <taxon>Rhododendron</taxon>
    </lineage>
</organism>
<dbReference type="Gene3D" id="3.30.710.10">
    <property type="entry name" value="Potassium Channel Kv1.1, Chain A"/>
    <property type="match status" value="2"/>
</dbReference>
<dbReference type="PANTHER" id="PTHR47274:SF1">
    <property type="entry name" value="BTB_POZ DOMAIN CONTAINING PROTEIN, EXPRESSED"/>
    <property type="match status" value="1"/>
</dbReference>
<dbReference type="CDD" id="cd14733">
    <property type="entry name" value="BACK"/>
    <property type="match status" value="1"/>
</dbReference>
<evidence type="ECO:0000256" key="1">
    <source>
        <dbReference type="ARBA" id="ARBA00002668"/>
    </source>
</evidence>
<evidence type="ECO:0000313" key="6">
    <source>
        <dbReference type="Proteomes" id="UP000428333"/>
    </source>
</evidence>
<dbReference type="SMART" id="SM00225">
    <property type="entry name" value="BTB"/>
    <property type="match status" value="1"/>
</dbReference>
<comment type="function">
    <text evidence="1">May act as a substrate-specific adapter of an E3 ubiquitin-protein ligase complex (CUL3-RBX1-BTB) which mediates the ubiquitination and subsequent proteasomal degradation of target proteins.</text>
</comment>
<reference evidence="5 6" key="1">
    <citation type="journal article" date="2019" name="Genome Biol. Evol.">
        <title>The Rhododendron genome and chromosomal organization provide insight into shared whole-genome duplications across the heath family (Ericaceae).</title>
        <authorList>
            <person name="Soza V.L."/>
            <person name="Lindsley D."/>
            <person name="Waalkes A."/>
            <person name="Ramage E."/>
            <person name="Patwardhan R.P."/>
            <person name="Burton J.N."/>
            <person name="Adey A."/>
            <person name="Kumar A."/>
            <person name="Qiu R."/>
            <person name="Shendure J."/>
            <person name="Hall B."/>
        </authorList>
    </citation>
    <scope>NUCLEOTIDE SEQUENCE [LARGE SCALE GENOMIC DNA]</scope>
    <source>
        <strain evidence="5">RSF 1966-606</strain>
    </source>
</reference>
<dbReference type="PANTHER" id="PTHR47274">
    <property type="entry name" value="BTB/POZ DOMAIN CONTAINING PROTEIN, EXPRESSED-RELATED"/>
    <property type="match status" value="1"/>
</dbReference>
<dbReference type="InterPro" id="IPR044784">
    <property type="entry name" value="At1g01640-like"/>
</dbReference>
<protein>
    <recommendedName>
        <fullName evidence="4">BTB domain-containing protein</fullName>
    </recommendedName>
</protein>
<feature type="non-terminal residue" evidence="5">
    <location>
        <position position="1"/>
    </location>
</feature>
<dbReference type="EMBL" id="QEFC01000301">
    <property type="protein sequence ID" value="KAE9465133.1"/>
    <property type="molecule type" value="Genomic_DNA"/>
</dbReference>
<keyword evidence="6" id="KW-1185">Reference proteome</keyword>
<feature type="compositionally biased region" description="Low complexity" evidence="3">
    <location>
        <begin position="47"/>
        <end position="63"/>
    </location>
</feature>
<feature type="domain" description="BTB" evidence="4">
    <location>
        <begin position="103"/>
        <end position="174"/>
    </location>
</feature>
<dbReference type="InterPro" id="IPR000210">
    <property type="entry name" value="BTB/POZ_dom"/>
</dbReference>
<name>A0A6A4M160_9ERIC</name>
<gene>
    <name evidence="5" type="ORF">C3L33_02957</name>
</gene>
<evidence type="ECO:0000313" key="5">
    <source>
        <dbReference type="EMBL" id="KAE9465133.1"/>
    </source>
</evidence>
<dbReference type="PROSITE" id="PS50097">
    <property type="entry name" value="BTB"/>
    <property type="match status" value="1"/>
</dbReference>
<comment type="caution">
    <text evidence="5">The sequence shown here is derived from an EMBL/GenBank/DDBJ whole genome shotgun (WGS) entry which is preliminary data.</text>
</comment>
<dbReference type="Gene3D" id="6.10.250.3030">
    <property type="match status" value="1"/>
</dbReference>
<evidence type="ECO:0000256" key="2">
    <source>
        <dbReference type="ARBA" id="ARBA00004906"/>
    </source>
</evidence>
<sequence length="402" mass="44714">MDCSICTTLPFILRPPRNTICPACYEGARSLIALTNKLDNIDKGADKSSTNSSSTTVSSPKSSKGFANALKWVKEMKDMEEEMNDKLTFLGSFVTSFRDQTHTDIQVKPGNNGPPIPAHRALLASRSEILKNMLDSDGCKAPPNDNTITLPELDHEELDALLEFLYTGTLPKEKAEKHIYSLSVAADKYDIPFLHKFCEHRMLGSLNSSNALDVLEISDLCSNQGLKETALNFIVKNMEDVVFSARPPVVMLSFGCQNGICKCVEMGVKEMKDMEEEMNEKLAFLDSFVTSFRDQTHTDIQVKSGNNGPSIPAHRALLVEKHVYSLSVAADTYDIPFLRKFCEHRMLESLNSSNALDVLELSNLRSNQGLKETALNFDHCEEHGGCGLSWLGSMRLHLKTRI</sequence>
<feature type="region of interest" description="Disordered" evidence="3">
    <location>
        <begin position="42"/>
        <end position="63"/>
    </location>
</feature>
<dbReference type="OrthoDB" id="6359943at2759"/>
<evidence type="ECO:0000259" key="4">
    <source>
        <dbReference type="PROSITE" id="PS50097"/>
    </source>
</evidence>
<dbReference type="Pfam" id="PF00651">
    <property type="entry name" value="BTB"/>
    <property type="match status" value="1"/>
</dbReference>
<accession>A0A6A4M160</accession>